<organism evidence="1 2">
    <name type="scientific">Cephalotus follicularis</name>
    <name type="common">Albany pitcher plant</name>
    <dbReference type="NCBI Taxonomy" id="3775"/>
    <lineage>
        <taxon>Eukaryota</taxon>
        <taxon>Viridiplantae</taxon>
        <taxon>Streptophyta</taxon>
        <taxon>Embryophyta</taxon>
        <taxon>Tracheophyta</taxon>
        <taxon>Spermatophyta</taxon>
        <taxon>Magnoliopsida</taxon>
        <taxon>eudicotyledons</taxon>
        <taxon>Gunneridae</taxon>
        <taxon>Pentapetalae</taxon>
        <taxon>rosids</taxon>
        <taxon>fabids</taxon>
        <taxon>Oxalidales</taxon>
        <taxon>Cephalotaceae</taxon>
        <taxon>Cephalotus</taxon>
    </lineage>
</organism>
<protein>
    <submittedName>
        <fullName evidence="1">Uncharacterized protein</fullName>
    </submittedName>
</protein>
<dbReference type="EMBL" id="BDDD01002110">
    <property type="protein sequence ID" value="GAV80060.1"/>
    <property type="molecule type" value="Genomic_DNA"/>
</dbReference>
<dbReference type="InParanoid" id="A0A1Q3CII1"/>
<dbReference type="AlphaFoldDB" id="A0A1Q3CII1"/>
<comment type="caution">
    <text evidence="1">The sequence shown here is derived from an EMBL/GenBank/DDBJ whole genome shotgun (WGS) entry which is preliminary data.</text>
</comment>
<dbReference type="Proteomes" id="UP000187406">
    <property type="component" value="Unassembled WGS sequence"/>
</dbReference>
<evidence type="ECO:0000313" key="2">
    <source>
        <dbReference type="Proteomes" id="UP000187406"/>
    </source>
</evidence>
<keyword evidence="2" id="KW-1185">Reference proteome</keyword>
<proteinExistence type="predicted"/>
<sequence length="99" mass="10868">MIRLPGDYGVLATFNIGDLSPFVEDEYILDLRSNPNPPEGNDPGESTMIQEGVTAQRTLISKCGPNLPQSSFELLNSSFGLTTLLWTQSHDMEVEILAI</sequence>
<evidence type="ECO:0000313" key="1">
    <source>
        <dbReference type="EMBL" id="GAV80060.1"/>
    </source>
</evidence>
<reference evidence="2" key="1">
    <citation type="submission" date="2016-04" db="EMBL/GenBank/DDBJ databases">
        <title>Cephalotus genome sequencing.</title>
        <authorList>
            <person name="Fukushima K."/>
            <person name="Hasebe M."/>
            <person name="Fang X."/>
        </authorList>
    </citation>
    <scope>NUCLEOTIDE SEQUENCE [LARGE SCALE GENOMIC DNA]</scope>
    <source>
        <strain evidence="2">cv. St1</strain>
    </source>
</reference>
<accession>A0A1Q3CII1</accession>
<name>A0A1Q3CII1_CEPFO</name>
<gene>
    <name evidence="1" type="ORF">CFOL_v3_23522</name>
</gene>